<feature type="compositionally biased region" description="Low complexity" evidence="1">
    <location>
        <begin position="7"/>
        <end position="28"/>
    </location>
</feature>
<feature type="region of interest" description="Disordered" evidence="1">
    <location>
        <begin position="1"/>
        <end position="40"/>
    </location>
</feature>
<sequence length="161" mass="16571">MASITTSVGVRGRSAAGGRRVAARASGRPRLEASASERVHPEAGRNRRAVLGALAVSIVGFKVMSAPEAALAFGPFGGGNKNAKDAANPYADMMKKSGREAPSAEKLYESGGGACGNGYELKVEKVLGSSCVCADEAVCGEGAEGERKDISLYERSFGKDE</sequence>
<name>A0AAX4PJS6_9CHLO</name>
<dbReference type="EMBL" id="CP151515">
    <property type="protein sequence ID" value="WZN66462.1"/>
    <property type="molecule type" value="Genomic_DNA"/>
</dbReference>
<dbReference type="AlphaFoldDB" id="A0AAX4PJS6"/>
<evidence type="ECO:0000313" key="3">
    <source>
        <dbReference type="Proteomes" id="UP001472866"/>
    </source>
</evidence>
<proteinExistence type="predicted"/>
<keyword evidence="3" id="KW-1185">Reference proteome</keyword>
<dbReference type="Proteomes" id="UP001472866">
    <property type="component" value="Chromosome 15"/>
</dbReference>
<evidence type="ECO:0000256" key="1">
    <source>
        <dbReference type="SAM" id="MobiDB-lite"/>
    </source>
</evidence>
<protein>
    <submittedName>
        <fullName evidence="2">Uncharacterized protein</fullName>
    </submittedName>
</protein>
<accession>A0AAX4PJS6</accession>
<gene>
    <name evidence="2" type="ORF">HKI87_15g80290</name>
</gene>
<evidence type="ECO:0000313" key="2">
    <source>
        <dbReference type="EMBL" id="WZN66462.1"/>
    </source>
</evidence>
<reference evidence="2 3" key="1">
    <citation type="submission" date="2024-03" db="EMBL/GenBank/DDBJ databases">
        <title>Complete genome sequence of the green alga Chloropicon roscoffensis RCC1871.</title>
        <authorList>
            <person name="Lemieux C."/>
            <person name="Pombert J.-F."/>
            <person name="Otis C."/>
            <person name="Turmel M."/>
        </authorList>
    </citation>
    <scope>NUCLEOTIDE SEQUENCE [LARGE SCALE GENOMIC DNA]</scope>
    <source>
        <strain evidence="2 3">RCC1871</strain>
    </source>
</reference>
<feature type="compositionally biased region" description="Basic and acidic residues" evidence="1">
    <location>
        <begin position="29"/>
        <end position="40"/>
    </location>
</feature>
<organism evidence="2 3">
    <name type="scientific">Chloropicon roscoffensis</name>
    <dbReference type="NCBI Taxonomy" id="1461544"/>
    <lineage>
        <taxon>Eukaryota</taxon>
        <taxon>Viridiplantae</taxon>
        <taxon>Chlorophyta</taxon>
        <taxon>Chloropicophyceae</taxon>
        <taxon>Chloropicales</taxon>
        <taxon>Chloropicaceae</taxon>
        <taxon>Chloropicon</taxon>
    </lineage>
</organism>